<evidence type="ECO:0000313" key="4">
    <source>
        <dbReference type="Proteomes" id="UP001231189"/>
    </source>
</evidence>
<evidence type="ECO:0000313" key="3">
    <source>
        <dbReference type="EMBL" id="KAK1665494.1"/>
    </source>
</evidence>
<dbReference type="PANTHER" id="PTHR33207">
    <property type="entry name" value="F-BOX DOMAIN CONTAINING PROTEIN-RELATED"/>
    <property type="match status" value="1"/>
</dbReference>
<reference evidence="3" key="1">
    <citation type="submission" date="2023-07" db="EMBL/GenBank/DDBJ databases">
        <title>A chromosome-level genome assembly of Lolium multiflorum.</title>
        <authorList>
            <person name="Chen Y."/>
            <person name="Copetti D."/>
            <person name="Kolliker R."/>
            <person name="Studer B."/>
        </authorList>
    </citation>
    <scope>NUCLEOTIDE SEQUENCE</scope>
    <source>
        <strain evidence="3">02402/16</strain>
        <tissue evidence="3">Leaf</tissue>
    </source>
</reference>
<evidence type="ECO:0000259" key="2">
    <source>
        <dbReference type="SMART" id="SM00256"/>
    </source>
</evidence>
<dbReference type="Pfam" id="PF00646">
    <property type="entry name" value="F-box"/>
    <property type="match status" value="1"/>
</dbReference>
<organism evidence="3 4">
    <name type="scientific">Lolium multiflorum</name>
    <name type="common">Italian ryegrass</name>
    <name type="synonym">Lolium perenne subsp. multiflorum</name>
    <dbReference type="NCBI Taxonomy" id="4521"/>
    <lineage>
        <taxon>Eukaryota</taxon>
        <taxon>Viridiplantae</taxon>
        <taxon>Streptophyta</taxon>
        <taxon>Embryophyta</taxon>
        <taxon>Tracheophyta</taxon>
        <taxon>Spermatophyta</taxon>
        <taxon>Magnoliopsida</taxon>
        <taxon>Liliopsida</taxon>
        <taxon>Poales</taxon>
        <taxon>Poaceae</taxon>
        <taxon>BOP clade</taxon>
        <taxon>Pooideae</taxon>
        <taxon>Poodae</taxon>
        <taxon>Poeae</taxon>
        <taxon>Poeae Chloroplast Group 2 (Poeae type)</taxon>
        <taxon>Loliodinae</taxon>
        <taxon>Loliinae</taxon>
        <taxon>Lolium</taxon>
    </lineage>
</organism>
<dbReference type="EMBL" id="JAUUTY010000003">
    <property type="protein sequence ID" value="KAK1665494.1"/>
    <property type="molecule type" value="Genomic_DNA"/>
</dbReference>
<sequence>MDLACDPAQPPPAKRTTEPNCTTIDSLGDDILREILLLLPSLTSLIRAAFTCRAWRRAVASSPSFRRRFRALHPSPPLGLFFTRPRSVHRPNVPALPDFVPTRRPDKDLAAAVRCGDFFITSIPDRRGETPCWDIVDCRDGFLLLNDWDSALLALFNPYSRRSRGVFDMPDGDIFEDYRGIYGLRSIHLIYSDEDPMSFRVVCLVYDESRVRALVFSPSDTRGWHIGPWVEVSPTPQTDSEWLEEGMQANGLFIFWVGVDLKIVVTLNTTTMEFSVDELPQCLTAVDQDVSFDVGETMDGAPCIVYAVELSIGVLLRKVDDDGVEKWVQDRVVPLETQLARIIEDLPLPGDLQLNVAAIRNGFVYLATSDMYHEPQNPCWFLSLCLETMELEMLFQRTFDNQIYPYVLPWPRSLVGDYGTFALEVAP</sequence>
<dbReference type="SMART" id="SM00256">
    <property type="entry name" value="FBOX"/>
    <property type="match status" value="1"/>
</dbReference>
<dbReference type="SUPFAM" id="SSF81383">
    <property type="entry name" value="F-box domain"/>
    <property type="match status" value="1"/>
</dbReference>
<proteinExistence type="predicted"/>
<feature type="domain" description="F-box" evidence="2">
    <location>
        <begin position="27"/>
        <end position="68"/>
    </location>
</feature>
<evidence type="ECO:0000256" key="1">
    <source>
        <dbReference type="SAM" id="MobiDB-lite"/>
    </source>
</evidence>
<dbReference type="InterPro" id="IPR001810">
    <property type="entry name" value="F-box_dom"/>
</dbReference>
<keyword evidence="4" id="KW-1185">Reference proteome</keyword>
<comment type="caution">
    <text evidence="3">The sequence shown here is derived from an EMBL/GenBank/DDBJ whole genome shotgun (WGS) entry which is preliminary data.</text>
</comment>
<name>A0AAD8SWR5_LOLMU</name>
<protein>
    <recommendedName>
        <fullName evidence="2">F-box domain-containing protein</fullName>
    </recommendedName>
</protein>
<dbReference type="Gene3D" id="1.20.1280.50">
    <property type="match status" value="1"/>
</dbReference>
<gene>
    <name evidence="3" type="ORF">QYE76_053653</name>
</gene>
<dbReference type="AlphaFoldDB" id="A0AAD8SWR5"/>
<accession>A0AAD8SWR5</accession>
<dbReference type="InterPro" id="IPR036047">
    <property type="entry name" value="F-box-like_dom_sf"/>
</dbReference>
<dbReference type="Proteomes" id="UP001231189">
    <property type="component" value="Unassembled WGS sequence"/>
</dbReference>
<feature type="region of interest" description="Disordered" evidence="1">
    <location>
        <begin position="1"/>
        <end position="21"/>
    </location>
</feature>